<evidence type="ECO:0000259" key="3">
    <source>
        <dbReference type="SMART" id="SM00062"/>
    </source>
</evidence>
<dbReference type="PANTHER" id="PTHR35936:SF19">
    <property type="entry name" value="AMINO-ACID-BINDING PROTEIN YXEM-RELATED"/>
    <property type="match status" value="1"/>
</dbReference>
<sequence>MKKWYLGAVLGLVALIVAGCASFGDFGRVINVGMATNYAPLAFEKDGKVQGMEVDFANALGESLNASINIKTYAWEDLLEALDSGEVDVVMSGVSMTEKRKGMVMFSEPYMETGQMAIIRADDAGHLSSTIELMSGNHRVGYSLNTTGQQFVTNKLKNSEHVSFATTQEGIEGLINNNIDYFVHDAPTVWQLTSSYPTDERLFGLYTPLTDEYLAWAVKTGNESLQKELNTTLERWKENGFLTSTISKWIPVSVVLSEPGV</sequence>
<dbReference type="SMART" id="SM00062">
    <property type="entry name" value="PBPb"/>
    <property type="match status" value="1"/>
</dbReference>
<evidence type="ECO:0000313" key="5">
    <source>
        <dbReference type="Proteomes" id="UP001163739"/>
    </source>
</evidence>
<evidence type="ECO:0000313" key="4">
    <source>
        <dbReference type="EMBL" id="UZE97144.1"/>
    </source>
</evidence>
<dbReference type="Pfam" id="PF00497">
    <property type="entry name" value="SBP_bac_3"/>
    <property type="match status" value="1"/>
</dbReference>
<dbReference type="CDD" id="cd13530">
    <property type="entry name" value="PBP2_peptides_like"/>
    <property type="match status" value="1"/>
</dbReference>
<keyword evidence="2" id="KW-0732">Signal</keyword>
<organism evidence="4 5">
    <name type="scientific">Alkalimarinus alittae</name>
    <dbReference type="NCBI Taxonomy" id="2961619"/>
    <lineage>
        <taxon>Bacteria</taxon>
        <taxon>Pseudomonadati</taxon>
        <taxon>Pseudomonadota</taxon>
        <taxon>Gammaproteobacteria</taxon>
        <taxon>Alteromonadales</taxon>
        <taxon>Alteromonadaceae</taxon>
        <taxon>Alkalimarinus</taxon>
    </lineage>
</organism>
<evidence type="ECO:0000256" key="2">
    <source>
        <dbReference type="ARBA" id="ARBA00022729"/>
    </source>
</evidence>
<evidence type="ECO:0000256" key="1">
    <source>
        <dbReference type="ARBA" id="ARBA00010333"/>
    </source>
</evidence>
<comment type="similarity">
    <text evidence="1">Belongs to the bacterial solute-binding protein 3 family.</text>
</comment>
<keyword evidence="5" id="KW-1185">Reference proteome</keyword>
<name>A0ABY6N592_9ALTE</name>
<dbReference type="Proteomes" id="UP001163739">
    <property type="component" value="Chromosome"/>
</dbReference>
<dbReference type="PROSITE" id="PS51257">
    <property type="entry name" value="PROKAR_LIPOPROTEIN"/>
    <property type="match status" value="1"/>
</dbReference>
<dbReference type="SUPFAM" id="SSF53850">
    <property type="entry name" value="Periplasmic binding protein-like II"/>
    <property type="match status" value="1"/>
</dbReference>
<feature type="domain" description="Solute-binding protein family 3/N-terminal" evidence="3">
    <location>
        <begin position="29"/>
        <end position="253"/>
    </location>
</feature>
<protein>
    <submittedName>
        <fullName evidence="4">ABC transporter substrate-binding protein</fullName>
    </submittedName>
</protein>
<accession>A0ABY6N592</accession>
<proteinExistence type="inferred from homology"/>
<reference evidence="4" key="1">
    <citation type="submission" date="2022-06" db="EMBL/GenBank/DDBJ databases">
        <title>Alkalimarinus sp. nov., isolated from gut of a Alitta virens.</title>
        <authorList>
            <person name="Yang A.I."/>
            <person name="Shin N.-R."/>
        </authorList>
    </citation>
    <scope>NUCLEOTIDE SEQUENCE</scope>
    <source>
        <strain evidence="4">A2M4</strain>
    </source>
</reference>
<dbReference type="PANTHER" id="PTHR35936">
    <property type="entry name" value="MEMBRANE-BOUND LYTIC MUREIN TRANSGLYCOSYLASE F"/>
    <property type="match status" value="1"/>
</dbReference>
<dbReference type="EMBL" id="CP100390">
    <property type="protein sequence ID" value="UZE97144.1"/>
    <property type="molecule type" value="Genomic_DNA"/>
</dbReference>
<dbReference type="Gene3D" id="3.40.190.10">
    <property type="entry name" value="Periplasmic binding protein-like II"/>
    <property type="match status" value="2"/>
</dbReference>
<dbReference type="InterPro" id="IPR001638">
    <property type="entry name" value="Solute-binding_3/MltF_N"/>
</dbReference>
<gene>
    <name evidence="4" type="ORF">NKI27_05195</name>
</gene>
<dbReference type="RefSeq" id="WP_265048626.1">
    <property type="nucleotide sequence ID" value="NZ_CP100390.1"/>
</dbReference>